<sequence length="515" mass="56795">MDDRPPGLPGQFNNIPPLSAFRLSLHDVRILSITMVDYSKYETVIGLEVHAQLLTESKLFCADSAAFGGAPNTHISPITLGYPGTLPMLNKKAVEYAIKLGLACHCTIEHNNYFARKNYFYPDLPKGYQVSQHTAPICVGGYVKIQTEQGEGAVQLNRIHMEEDAGKSIHDLDEHFTMVDFNRAGVPLVEIVTEPVIHSAEEAYAYLTELRRLVRYLGVCDGNMEEGSMRCDANISVRLHGETTLGTKVEVKNMNSIRNVKRAIEYEVKRQIDIIESGGTFIQETRSFDAATGGSFSLRSKEEANDYRYFPEPDLAPFHFTEAYIAGIRATLPALPEELMAHYTTQLGLSEYDARVICDDKSISDYYEQLIQATPLYKAAANWLQGPVKSWLNEHGGDMAAFPIPAIALASLITLADEGKVSFSVAVKSIFPELLQHPTEAPLDIATRLNILQEKDAGSIAPIVDEVLASLPAKVAEFKAGKKGLMALFVGEVMKRSKGKADPKLTNALLAEKLK</sequence>
<evidence type="ECO:0000259" key="12">
    <source>
        <dbReference type="SMART" id="SM00845"/>
    </source>
</evidence>
<evidence type="ECO:0000256" key="10">
    <source>
        <dbReference type="ARBA" id="ARBA00047913"/>
    </source>
</evidence>
<comment type="similarity">
    <text evidence="1 11">Belongs to the GatB/GatE family. GatB subfamily.</text>
</comment>
<dbReference type="InterPro" id="IPR017959">
    <property type="entry name" value="Asn/Gln-tRNA_amidoTrfase_suB/E"/>
</dbReference>
<evidence type="ECO:0000256" key="6">
    <source>
        <dbReference type="ARBA" id="ARBA00022840"/>
    </source>
</evidence>
<dbReference type="PANTHER" id="PTHR11659">
    <property type="entry name" value="GLUTAMYL-TRNA GLN AMIDOTRANSFERASE SUBUNIT B MITOCHONDRIAL AND PROKARYOTIC PET112-RELATED"/>
    <property type="match status" value="1"/>
</dbReference>
<dbReference type="GO" id="GO:0050566">
    <property type="term" value="F:asparaginyl-tRNA synthase (glutamine-hydrolyzing) activity"/>
    <property type="evidence" value="ECO:0007669"/>
    <property type="project" value="RHEA"/>
</dbReference>
<keyword evidence="14" id="KW-1185">Reference proteome</keyword>
<dbReference type="SUPFAM" id="SSF89095">
    <property type="entry name" value="GatB/YqeY motif"/>
    <property type="match status" value="1"/>
</dbReference>
<keyword evidence="13" id="KW-0808">Transferase</keyword>
<evidence type="ECO:0000256" key="4">
    <source>
        <dbReference type="ARBA" id="ARBA00022598"/>
    </source>
</evidence>
<evidence type="ECO:0000313" key="13">
    <source>
        <dbReference type="EMBL" id="SCC36059.1"/>
    </source>
</evidence>
<evidence type="ECO:0000256" key="5">
    <source>
        <dbReference type="ARBA" id="ARBA00022741"/>
    </source>
</evidence>
<dbReference type="EMBL" id="FMAR01000006">
    <property type="protein sequence ID" value="SCC36059.1"/>
    <property type="molecule type" value="Genomic_DNA"/>
</dbReference>
<keyword evidence="5 11" id="KW-0547">Nucleotide-binding</keyword>
<organism evidence="13 14">
    <name type="scientific">Chitinophaga costaii</name>
    <dbReference type="NCBI Taxonomy" id="1335309"/>
    <lineage>
        <taxon>Bacteria</taxon>
        <taxon>Pseudomonadati</taxon>
        <taxon>Bacteroidota</taxon>
        <taxon>Chitinophagia</taxon>
        <taxon>Chitinophagales</taxon>
        <taxon>Chitinophagaceae</taxon>
        <taxon>Chitinophaga</taxon>
    </lineage>
</organism>
<comment type="catalytic activity">
    <reaction evidence="9 11">
        <text>L-aspartyl-tRNA(Asn) + L-glutamine + ATP + H2O = L-asparaginyl-tRNA(Asn) + L-glutamate + ADP + phosphate + 2 H(+)</text>
        <dbReference type="Rhea" id="RHEA:14513"/>
        <dbReference type="Rhea" id="RHEA-COMP:9674"/>
        <dbReference type="Rhea" id="RHEA-COMP:9677"/>
        <dbReference type="ChEBI" id="CHEBI:15377"/>
        <dbReference type="ChEBI" id="CHEBI:15378"/>
        <dbReference type="ChEBI" id="CHEBI:29985"/>
        <dbReference type="ChEBI" id="CHEBI:30616"/>
        <dbReference type="ChEBI" id="CHEBI:43474"/>
        <dbReference type="ChEBI" id="CHEBI:58359"/>
        <dbReference type="ChEBI" id="CHEBI:78515"/>
        <dbReference type="ChEBI" id="CHEBI:78516"/>
        <dbReference type="ChEBI" id="CHEBI:456216"/>
    </reaction>
</comment>
<dbReference type="Proteomes" id="UP000242818">
    <property type="component" value="Unassembled WGS sequence"/>
</dbReference>
<dbReference type="InterPro" id="IPR017958">
    <property type="entry name" value="Gln-tRNA_amidoTrfase_suB_CS"/>
</dbReference>
<evidence type="ECO:0000256" key="3">
    <source>
        <dbReference type="ARBA" id="ARBA00016923"/>
    </source>
</evidence>
<dbReference type="InterPro" id="IPR003789">
    <property type="entry name" value="Asn/Gln_tRNA_amidoTrase-B-like"/>
</dbReference>
<protein>
    <recommendedName>
        <fullName evidence="3 11">Aspartyl/glutamyl-tRNA(Asn/Gln) amidotransferase subunit B</fullName>
        <shortName evidence="11">Asp/Glu-ADT subunit B</shortName>
        <ecNumber evidence="11">6.3.5.-</ecNumber>
    </recommendedName>
</protein>
<dbReference type="GO" id="GO:0006412">
    <property type="term" value="P:translation"/>
    <property type="evidence" value="ECO:0007669"/>
    <property type="project" value="UniProtKB-UniRule"/>
</dbReference>
<dbReference type="FunFam" id="1.10.10.410:FF:000001">
    <property type="entry name" value="Aspartyl/glutamyl-tRNA(Asn/Gln) amidotransferase subunit B"/>
    <property type="match status" value="1"/>
</dbReference>
<evidence type="ECO:0000313" key="14">
    <source>
        <dbReference type="Proteomes" id="UP000242818"/>
    </source>
</evidence>
<evidence type="ECO:0000256" key="2">
    <source>
        <dbReference type="ARBA" id="ARBA00011123"/>
    </source>
</evidence>
<comment type="subunit">
    <text evidence="2 11">Heterotrimer of A, B and C subunits.</text>
</comment>
<dbReference type="STRING" id="1335309.GA0116948_106177"/>
<accession>A0A1C4DXL4</accession>
<dbReference type="GO" id="GO:0050567">
    <property type="term" value="F:glutaminyl-tRNA synthase (glutamine-hydrolyzing) activity"/>
    <property type="evidence" value="ECO:0007669"/>
    <property type="project" value="UniProtKB-UniRule"/>
</dbReference>
<dbReference type="GO" id="GO:0016740">
    <property type="term" value="F:transferase activity"/>
    <property type="evidence" value="ECO:0007669"/>
    <property type="project" value="UniProtKB-KW"/>
</dbReference>
<comment type="function">
    <text evidence="8 11">Allows the formation of correctly charged Asn-tRNA(Asn) or Gln-tRNA(Gln) through the transamidation of misacylated Asp-tRNA(Asn) or Glu-tRNA(Gln) in organisms which lack either or both of asparaginyl-tRNA or glutaminyl-tRNA synthetases. The reaction takes place in the presence of glutamine and ATP through an activated phospho-Asp-tRNA(Asn) or phospho-Glu-tRNA(Gln).</text>
</comment>
<dbReference type="GO" id="GO:0005524">
    <property type="term" value="F:ATP binding"/>
    <property type="evidence" value="ECO:0007669"/>
    <property type="project" value="UniProtKB-KW"/>
</dbReference>
<dbReference type="PROSITE" id="PS01234">
    <property type="entry name" value="GATB"/>
    <property type="match status" value="1"/>
</dbReference>
<dbReference type="HAMAP" id="MF_00121">
    <property type="entry name" value="GatB"/>
    <property type="match status" value="1"/>
</dbReference>
<dbReference type="NCBIfam" id="NF004012">
    <property type="entry name" value="PRK05477.1-2"/>
    <property type="match status" value="1"/>
</dbReference>
<evidence type="ECO:0000256" key="11">
    <source>
        <dbReference type="HAMAP-Rule" id="MF_00121"/>
    </source>
</evidence>
<proteinExistence type="inferred from homology"/>
<evidence type="ECO:0000256" key="9">
    <source>
        <dbReference type="ARBA" id="ARBA00047380"/>
    </source>
</evidence>
<dbReference type="InterPro" id="IPR004413">
    <property type="entry name" value="GatB"/>
</dbReference>
<dbReference type="Pfam" id="PF02637">
    <property type="entry name" value="GatB_Yqey"/>
    <property type="match status" value="1"/>
</dbReference>
<keyword evidence="6 11" id="KW-0067">ATP-binding</keyword>
<comment type="catalytic activity">
    <reaction evidence="10 11">
        <text>L-glutamyl-tRNA(Gln) + L-glutamine + ATP + H2O = L-glutaminyl-tRNA(Gln) + L-glutamate + ADP + phosphate + H(+)</text>
        <dbReference type="Rhea" id="RHEA:17521"/>
        <dbReference type="Rhea" id="RHEA-COMP:9681"/>
        <dbReference type="Rhea" id="RHEA-COMP:9684"/>
        <dbReference type="ChEBI" id="CHEBI:15377"/>
        <dbReference type="ChEBI" id="CHEBI:15378"/>
        <dbReference type="ChEBI" id="CHEBI:29985"/>
        <dbReference type="ChEBI" id="CHEBI:30616"/>
        <dbReference type="ChEBI" id="CHEBI:43474"/>
        <dbReference type="ChEBI" id="CHEBI:58359"/>
        <dbReference type="ChEBI" id="CHEBI:78520"/>
        <dbReference type="ChEBI" id="CHEBI:78521"/>
        <dbReference type="ChEBI" id="CHEBI:456216"/>
    </reaction>
</comment>
<reference evidence="13 14" key="1">
    <citation type="submission" date="2016-08" db="EMBL/GenBank/DDBJ databases">
        <authorList>
            <person name="Seilhamer J.J."/>
        </authorList>
    </citation>
    <scope>NUCLEOTIDE SEQUENCE [LARGE SCALE GENOMIC DNA]</scope>
    <source>
        <strain evidence="13 14">A37T2</strain>
    </source>
</reference>
<dbReference type="NCBIfam" id="TIGR00133">
    <property type="entry name" value="gatB"/>
    <property type="match status" value="1"/>
</dbReference>
<dbReference type="SUPFAM" id="SSF55931">
    <property type="entry name" value="Glutamine synthetase/guanido kinase"/>
    <property type="match status" value="1"/>
</dbReference>
<dbReference type="SMART" id="SM00845">
    <property type="entry name" value="GatB_Yqey"/>
    <property type="match status" value="1"/>
</dbReference>
<dbReference type="AlphaFoldDB" id="A0A1C4DXL4"/>
<dbReference type="InterPro" id="IPR018027">
    <property type="entry name" value="Asn/Gln_amidotransferase"/>
</dbReference>
<name>A0A1C4DXL4_9BACT</name>
<dbReference type="Pfam" id="PF02934">
    <property type="entry name" value="GatB_N"/>
    <property type="match status" value="1"/>
</dbReference>
<dbReference type="NCBIfam" id="NF004014">
    <property type="entry name" value="PRK05477.1-4"/>
    <property type="match status" value="1"/>
</dbReference>
<evidence type="ECO:0000256" key="7">
    <source>
        <dbReference type="ARBA" id="ARBA00022917"/>
    </source>
</evidence>
<dbReference type="InterPro" id="IPR014746">
    <property type="entry name" value="Gln_synth/guanido_kin_cat_dom"/>
</dbReference>
<dbReference type="InterPro" id="IPR006075">
    <property type="entry name" value="Asn/Gln-tRNA_Trfase_suB/E_cat"/>
</dbReference>
<dbReference type="EC" id="6.3.5.-" evidence="11"/>
<evidence type="ECO:0000256" key="8">
    <source>
        <dbReference type="ARBA" id="ARBA00024799"/>
    </source>
</evidence>
<dbReference type="Gene3D" id="1.10.10.410">
    <property type="match status" value="1"/>
</dbReference>
<keyword evidence="4 11" id="KW-0436">Ligase</keyword>
<keyword evidence="7 11" id="KW-0648">Protein biosynthesis</keyword>
<dbReference type="InterPro" id="IPR023168">
    <property type="entry name" value="GatB_Yqey_C_2"/>
</dbReference>
<evidence type="ECO:0000256" key="1">
    <source>
        <dbReference type="ARBA" id="ARBA00005306"/>
    </source>
</evidence>
<feature type="domain" description="Asn/Gln amidotransferase" evidence="12">
    <location>
        <begin position="365"/>
        <end position="514"/>
    </location>
</feature>
<gene>
    <name evidence="11" type="primary">gatB</name>
    <name evidence="13" type="ORF">GA0116948_106177</name>
</gene>